<proteinExistence type="predicted"/>
<organism evidence="1 2">
    <name type="scientific">Solanum commersonii</name>
    <name type="common">Commerson's wild potato</name>
    <name type="synonym">Commerson's nightshade</name>
    <dbReference type="NCBI Taxonomy" id="4109"/>
    <lineage>
        <taxon>Eukaryota</taxon>
        <taxon>Viridiplantae</taxon>
        <taxon>Streptophyta</taxon>
        <taxon>Embryophyta</taxon>
        <taxon>Tracheophyta</taxon>
        <taxon>Spermatophyta</taxon>
        <taxon>Magnoliopsida</taxon>
        <taxon>eudicotyledons</taxon>
        <taxon>Gunneridae</taxon>
        <taxon>Pentapetalae</taxon>
        <taxon>asterids</taxon>
        <taxon>lamiids</taxon>
        <taxon>Solanales</taxon>
        <taxon>Solanaceae</taxon>
        <taxon>Solanoideae</taxon>
        <taxon>Solaneae</taxon>
        <taxon>Solanum</taxon>
    </lineage>
</organism>
<accession>A0A9J5Z5N7</accession>
<reference evidence="1 2" key="1">
    <citation type="submission" date="2020-09" db="EMBL/GenBank/DDBJ databases">
        <title>De no assembly of potato wild relative species, Solanum commersonii.</title>
        <authorList>
            <person name="Cho K."/>
        </authorList>
    </citation>
    <scope>NUCLEOTIDE SEQUENCE [LARGE SCALE GENOMIC DNA]</scope>
    <source>
        <strain evidence="1">LZ3.2</strain>
        <tissue evidence="1">Leaf</tissue>
    </source>
</reference>
<name>A0A9J5Z5N7_SOLCO</name>
<dbReference type="Proteomes" id="UP000824120">
    <property type="component" value="Chromosome 5"/>
</dbReference>
<sequence length="139" mass="16580">PYGVNLWRSIRTDFWKDDWHEASNLQSLFLDIHYIVLHHQRTIADHGAPQGQDVLWWASGRELIRGLSRPTLETIPKSRRHVLDYARKDSKSTSEQGGSRCERYKYKEIVLASIWWTKWKERNSRCFENIESIQKIKLN</sequence>
<gene>
    <name evidence="1" type="ORF">H5410_027834</name>
</gene>
<dbReference type="EMBL" id="JACXVP010000005">
    <property type="protein sequence ID" value="KAG5606342.1"/>
    <property type="molecule type" value="Genomic_DNA"/>
</dbReference>
<feature type="non-terminal residue" evidence="1">
    <location>
        <position position="139"/>
    </location>
</feature>
<dbReference type="OrthoDB" id="1727818at2759"/>
<evidence type="ECO:0000313" key="1">
    <source>
        <dbReference type="EMBL" id="KAG5606342.1"/>
    </source>
</evidence>
<comment type="caution">
    <text evidence="1">The sequence shown here is derived from an EMBL/GenBank/DDBJ whole genome shotgun (WGS) entry which is preliminary data.</text>
</comment>
<dbReference type="AlphaFoldDB" id="A0A9J5Z5N7"/>
<evidence type="ECO:0000313" key="2">
    <source>
        <dbReference type="Proteomes" id="UP000824120"/>
    </source>
</evidence>
<keyword evidence="2" id="KW-1185">Reference proteome</keyword>
<protein>
    <submittedName>
        <fullName evidence="1">Uncharacterized protein</fullName>
    </submittedName>
</protein>